<feature type="region of interest" description="Disordered" evidence="6">
    <location>
        <begin position="244"/>
        <end position="310"/>
    </location>
</feature>
<feature type="transmembrane region" description="Helical" evidence="7">
    <location>
        <begin position="820"/>
        <end position="836"/>
    </location>
</feature>
<reference evidence="10" key="1">
    <citation type="journal article" date="2023" name="BMC Genomics">
        <title>Chromosome-level genome assemblies of Cutaneotrichosporon spp. (Trichosporonales, Basidiomycota) reveal imbalanced evolution between nucleotide sequences and chromosome synteny.</title>
        <authorList>
            <person name="Kobayashi Y."/>
            <person name="Kayamori A."/>
            <person name="Aoki K."/>
            <person name="Shiwa Y."/>
            <person name="Matsutani M."/>
            <person name="Fujita N."/>
            <person name="Sugita T."/>
            <person name="Iwasaki W."/>
            <person name="Tanaka N."/>
            <person name="Takashima M."/>
        </authorList>
    </citation>
    <scope>NUCLEOTIDE SEQUENCE</scope>
    <source>
        <strain evidence="10">HIS016</strain>
    </source>
</reference>
<feature type="compositionally biased region" description="Basic and acidic residues" evidence="6">
    <location>
        <begin position="298"/>
        <end position="310"/>
    </location>
</feature>
<feature type="region of interest" description="Disordered" evidence="6">
    <location>
        <begin position="81"/>
        <end position="117"/>
    </location>
</feature>
<keyword evidence="4 7" id="KW-0472">Membrane</keyword>
<keyword evidence="2 7" id="KW-0812">Transmembrane</keyword>
<dbReference type="GO" id="GO:0022857">
    <property type="term" value="F:transmembrane transporter activity"/>
    <property type="evidence" value="ECO:0007669"/>
    <property type="project" value="InterPro"/>
</dbReference>
<gene>
    <name evidence="10" type="primary">PRM10</name>
    <name evidence="10" type="ORF">CspeluHIS016_0307900</name>
</gene>
<reference evidence="10" key="2">
    <citation type="submission" date="2023-06" db="EMBL/GenBank/DDBJ databases">
        <authorList>
            <person name="Kobayashi Y."/>
            <person name="Kayamori A."/>
            <person name="Aoki K."/>
            <person name="Shiwa Y."/>
            <person name="Fujita N."/>
            <person name="Sugita T."/>
            <person name="Iwasaki W."/>
            <person name="Tanaka N."/>
            <person name="Takashima M."/>
        </authorList>
    </citation>
    <scope>NUCLEOTIDE SEQUENCE</scope>
    <source>
        <strain evidence="10">HIS016</strain>
    </source>
</reference>
<feature type="transmembrane region" description="Helical" evidence="7">
    <location>
        <begin position="647"/>
        <end position="666"/>
    </location>
</feature>
<evidence type="ECO:0000313" key="11">
    <source>
        <dbReference type="Proteomes" id="UP001222932"/>
    </source>
</evidence>
<feature type="compositionally biased region" description="Low complexity" evidence="6">
    <location>
        <begin position="246"/>
        <end position="257"/>
    </location>
</feature>
<dbReference type="EMBL" id="BTCM01000003">
    <property type="protein sequence ID" value="GMK56950.1"/>
    <property type="molecule type" value="Genomic_DNA"/>
</dbReference>
<evidence type="ECO:0000256" key="1">
    <source>
        <dbReference type="ARBA" id="ARBA00004141"/>
    </source>
</evidence>
<feature type="domain" description="Threonine/serine exporter-like N-terminal" evidence="8">
    <location>
        <begin position="489"/>
        <end position="728"/>
    </location>
</feature>
<comment type="similarity">
    <text evidence="5">Belongs to the ThrE exporter (TC 2.A.79) family.</text>
</comment>
<feature type="transmembrane region" description="Helical" evidence="7">
    <location>
        <begin position="622"/>
        <end position="640"/>
    </location>
</feature>
<dbReference type="PANTHER" id="PTHR31082">
    <property type="entry name" value="PHEROMONE-REGULATED MEMBRANE PROTEIN 10"/>
    <property type="match status" value="1"/>
</dbReference>
<feature type="compositionally biased region" description="Low complexity" evidence="6">
    <location>
        <begin position="378"/>
        <end position="396"/>
    </location>
</feature>
<dbReference type="Proteomes" id="UP001222932">
    <property type="component" value="Unassembled WGS sequence"/>
</dbReference>
<evidence type="ECO:0000256" key="3">
    <source>
        <dbReference type="ARBA" id="ARBA00022989"/>
    </source>
</evidence>
<dbReference type="GO" id="GO:0016020">
    <property type="term" value="C:membrane"/>
    <property type="evidence" value="ECO:0007669"/>
    <property type="project" value="UniProtKB-SubCell"/>
</dbReference>
<dbReference type="InterPro" id="IPR051361">
    <property type="entry name" value="ThrE/Ser_Exporter"/>
</dbReference>
<protein>
    <recommendedName>
        <fullName evidence="12">DUF1212-domain-containing protein</fullName>
    </recommendedName>
</protein>
<feature type="transmembrane region" description="Helical" evidence="7">
    <location>
        <begin position="886"/>
        <end position="907"/>
    </location>
</feature>
<feature type="domain" description="Threonine/Serine exporter ThrE" evidence="9">
    <location>
        <begin position="790"/>
        <end position="905"/>
    </location>
</feature>
<dbReference type="AlphaFoldDB" id="A0AAD3TUZ7"/>
<proteinExistence type="inferred from homology"/>
<evidence type="ECO:0000259" key="9">
    <source>
        <dbReference type="Pfam" id="PF12821"/>
    </source>
</evidence>
<feature type="transmembrane region" description="Helical" evidence="7">
    <location>
        <begin position="763"/>
        <end position="781"/>
    </location>
</feature>
<feature type="transmembrane region" description="Helical" evidence="7">
    <location>
        <begin position="793"/>
        <end position="814"/>
    </location>
</feature>
<dbReference type="PANTHER" id="PTHR31082:SF4">
    <property type="entry name" value="PHEROMONE-REGULATED MEMBRANE PROTEIN 10"/>
    <property type="match status" value="1"/>
</dbReference>
<dbReference type="InterPro" id="IPR010619">
    <property type="entry name" value="ThrE-like_N"/>
</dbReference>
<organism evidence="10 11">
    <name type="scientific">Cutaneotrichosporon spelunceum</name>
    <dbReference type="NCBI Taxonomy" id="1672016"/>
    <lineage>
        <taxon>Eukaryota</taxon>
        <taxon>Fungi</taxon>
        <taxon>Dikarya</taxon>
        <taxon>Basidiomycota</taxon>
        <taxon>Agaricomycotina</taxon>
        <taxon>Tremellomycetes</taxon>
        <taxon>Trichosporonales</taxon>
        <taxon>Trichosporonaceae</taxon>
        <taxon>Cutaneotrichosporon</taxon>
    </lineage>
</organism>
<feature type="compositionally biased region" description="Polar residues" evidence="6">
    <location>
        <begin position="22"/>
        <end position="31"/>
    </location>
</feature>
<feature type="region of interest" description="Disordered" evidence="6">
    <location>
        <begin position="1"/>
        <end position="49"/>
    </location>
</feature>
<evidence type="ECO:0000313" key="10">
    <source>
        <dbReference type="EMBL" id="GMK56950.1"/>
    </source>
</evidence>
<evidence type="ECO:0000256" key="5">
    <source>
        <dbReference type="ARBA" id="ARBA00034125"/>
    </source>
</evidence>
<feature type="transmembrane region" description="Helical" evidence="7">
    <location>
        <begin position="596"/>
        <end position="616"/>
    </location>
</feature>
<feature type="transmembrane region" description="Helical" evidence="7">
    <location>
        <begin position="672"/>
        <end position="697"/>
    </location>
</feature>
<feature type="region of interest" description="Disordered" evidence="6">
    <location>
        <begin position="375"/>
        <end position="401"/>
    </location>
</feature>
<evidence type="ECO:0000256" key="6">
    <source>
        <dbReference type="SAM" id="MobiDB-lite"/>
    </source>
</evidence>
<feature type="region of interest" description="Disordered" evidence="6">
    <location>
        <begin position="446"/>
        <end position="469"/>
    </location>
</feature>
<evidence type="ECO:0000259" key="8">
    <source>
        <dbReference type="Pfam" id="PF06738"/>
    </source>
</evidence>
<dbReference type="InterPro" id="IPR024528">
    <property type="entry name" value="ThrE_2"/>
</dbReference>
<feature type="compositionally biased region" description="Acidic residues" evidence="6">
    <location>
        <begin position="96"/>
        <end position="113"/>
    </location>
</feature>
<comment type="subcellular location">
    <subcellularLocation>
        <location evidence="1">Membrane</location>
        <topology evidence="1">Multi-pass membrane protein</topology>
    </subcellularLocation>
</comment>
<sequence>MVADNPFEPSPESFELRDSVSHSETASQHGSAPTPPVDGSGAVRAPRRVQWNTTYVVDVADQDDDHLLEQTPDLAQVNRALEDLRDEDYDYRFDPDPGDIEEKETESPEEETEAKEGETIRRLLKHGGADHVRCHVQLGETDGLPTYRPEENAVALVGEHTGKGRWSSLRRRVRSGSIIRRGRGQQTEENEPVLRGVTEVETTRLTSLNPPLSAPKHQAGMPHLPGGASVLSSLLALYHSHHNLDSRSGSAASTPASSRPPSPELDSPERGRPSNRRRSKSPWRRSSSETPSPAATDGRGRSKSIDEFKRNKSAQSLLRVVHDLRDDRPRQARSGAGVFGALVANTATMAAPATPASSTLVASASKPGYHLSRYKLESSSPSAPASFAPSRPSSIAGLPESPRSSFFSADIERAESTDNLVEMRKRRSRTPILHTRTKEKLLTPEQIEDERRRKEWESEKKRRKKAKEARKKQEVYIVQHVAAILSRQQFILKLARALMMFGSPTHRIETQIQATARVLDINAQVVYLPNIMLVSFADDSTHTSETKFLKQAGGSDLGKLLATHKLYWAVVHDKMSVEDAGRELDRLMTDPPCYNAWQMIVIAAFCSGIIVITSYYGSFVDALMSAALGMLLQAVQLIALKNDLFSGVFEIVIATVISFLAAVLASTGKFCYTALVSGGIVLILPGFIVLSGALELASRNITAGAVRMGYSVIYSLFLGFGISIGSEVYVKIRGEHVRNATNNTCSATRYDGAPWYMSRPSSYWYFLTVPTFSFFLSLNLQQPLRGPSARRELPTMMLFACAGWVTNYFAGRVFPGRSDIVSAIGSFCVGILGNLYGRISKGASFPVMVTGILMQVPSGLKEGGLFNFANDTSGGSVQQWSQGFRVAGQLVSVAIGLTVGLFVAAVVTHPLGGSKRRGAGIFSF</sequence>
<dbReference type="Pfam" id="PF12821">
    <property type="entry name" value="ThrE_2"/>
    <property type="match status" value="1"/>
</dbReference>
<accession>A0AAD3TUZ7</accession>
<comment type="caution">
    <text evidence="10">The sequence shown here is derived from an EMBL/GenBank/DDBJ whole genome shotgun (WGS) entry which is preliminary data.</text>
</comment>
<evidence type="ECO:0000256" key="7">
    <source>
        <dbReference type="SAM" id="Phobius"/>
    </source>
</evidence>
<dbReference type="Pfam" id="PF06738">
    <property type="entry name" value="ThrE"/>
    <property type="match status" value="1"/>
</dbReference>
<feature type="compositionally biased region" description="Basic residues" evidence="6">
    <location>
        <begin position="273"/>
        <end position="283"/>
    </location>
</feature>
<evidence type="ECO:0000256" key="4">
    <source>
        <dbReference type="ARBA" id="ARBA00023136"/>
    </source>
</evidence>
<keyword evidence="11" id="KW-1185">Reference proteome</keyword>
<feature type="transmembrane region" description="Helical" evidence="7">
    <location>
        <begin position="709"/>
        <end position="730"/>
    </location>
</feature>
<evidence type="ECO:0008006" key="12">
    <source>
        <dbReference type="Google" id="ProtNLM"/>
    </source>
</evidence>
<keyword evidence="3 7" id="KW-1133">Transmembrane helix</keyword>
<feature type="compositionally biased region" description="Basic and acidic residues" evidence="6">
    <location>
        <begin position="449"/>
        <end position="460"/>
    </location>
</feature>
<evidence type="ECO:0000256" key="2">
    <source>
        <dbReference type="ARBA" id="ARBA00022692"/>
    </source>
</evidence>
<name>A0AAD3TUZ7_9TREE</name>